<accession>A0A844HRH7</accession>
<evidence type="ECO:0000259" key="2">
    <source>
        <dbReference type="Pfam" id="PF00437"/>
    </source>
</evidence>
<dbReference type="InterPro" id="IPR027417">
    <property type="entry name" value="P-loop_NTPase"/>
</dbReference>
<dbReference type="RefSeq" id="WP_155042406.1">
    <property type="nucleotide sequence ID" value="NZ_WMIG01000037.1"/>
</dbReference>
<name>A0A844HRH7_9RHOB</name>
<dbReference type="Proteomes" id="UP000449846">
    <property type="component" value="Unassembled WGS sequence"/>
</dbReference>
<evidence type="ECO:0000256" key="1">
    <source>
        <dbReference type="ARBA" id="ARBA00006611"/>
    </source>
</evidence>
<dbReference type="InterPro" id="IPR050921">
    <property type="entry name" value="T4SS_GSP_E_ATPase"/>
</dbReference>
<dbReference type="PANTHER" id="PTHR30486:SF6">
    <property type="entry name" value="TYPE IV PILUS RETRACTATION ATPASE PILT"/>
    <property type="match status" value="1"/>
</dbReference>
<comment type="similarity">
    <text evidence="1">Belongs to the GSP E family.</text>
</comment>
<proteinExistence type="inferred from homology"/>
<dbReference type="Pfam" id="PF00437">
    <property type="entry name" value="T2SSE"/>
    <property type="match status" value="1"/>
</dbReference>
<dbReference type="OrthoDB" id="9810761at2"/>
<dbReference type="InterPro" id="IPR001482">
    <property type="entry name" value="T2SS/T4SS_dom"/>
</dbReference>
<evidence type="ECO:0000313" key="4">
    <source>
        <dbReference type="Proteomes" id="UP000449846"/>
    </source>
</evidence>
<sequence length="335" mass="36684">MAAGFLEHYLQPLAPLIEDPEAIELSINADGRVWIERSGSAHMAEVVDLTLAPAAVSDLACQIANEVRQPLTEQLPMVSATVRFRGVTLRAQAVLPPASAHGAVLALRLFRSRGPRDEPKRFTFLRPPETSSEAARREKIRSIRALIQADGDPDAFLRAAVSEKLNILVSGGTSTGKTELARRLQWMIPPEERLVLIEDAPELMPGQPNHVSLVASRDDASSRSPEKLLQATLRLRPDRIILGELRGREAVTYLGAINSGHGGSFTTLHAETARKAFDKLALLVLETGTRLSFTEVLRYLSGSIDLVIQAGRIGHNRGILELWFPGLDDDHRDDA</sequence>
<comment type="caution">
    <text evidence="3">The sequence shown here is derived from an EMBL/GenBank/DDBJ whole genome shotgun (WGS) entry which is preliminary data.</text>
</comment>
<dbReference type="AlphaFoldDB" id="A0A844HRH7"/>
<dbReference type="PANTHER" id="PTHR30486">
    <property type="entry name" value="TWITCHING MOTILITY PROTEIN PILT"/>
    <property type="match status" value="1"/>
</dbReference>
<feature type="domain" description="Bacterial type II secretion system protein E" evidence="2">
    <location>
        <begin position="142"/>
        <end position="308"/>
    </location>
</feature>
<organism evidence="3 4">
    <name type="scientific">Paracoccus litorisediminis</name>
    <dbReference type="NCBI Taxonomy" id="2006130"/>
    <lineage>
        <taxon>Bacteria</taxon>
        <taxon>Pseudomonadati</taxon>
        <taxon>Pseudomonadota</taxon>
        <taxon>Alphaproteobacteria</taxon>
        <taxon>Rhodobacterales</taxon>
        <taxon>Paracoccaceae</taxon>
        <taxon>Paracoccus</taxon>
    </lineage>
</organism>
<gene>
    <name evidence="3" type="ORF">GL300_25100</name>
</gene>
<dbReference type="CDD" id="cd01130">
    <property type="entry name" value="VirB11-like_ATPase"/>
    <property type="match status" value="1"/>
</dbReference>
<dbReference type="SUPFAM" id="SSF52540">
    <property type="entry name" value="P-loop containing nucleoside triphosphate hydrolases"/>
    <property type="match status" value="1"/>
</dbReference>
<evidence type="ECO:0000313" key="3">
    <source>
        <dbReference type="EMBL" id="MTH62460.1"/>
    </source>
</evidence>
<dbReference type="Gene3D" id="3.30.450.90">
    <property type="match status" value="1"/>
</dbReference>
<dbReference type="Gene3D" id="3.40.50.300">
    <property type="entry name" value="P-loop containing nucleotide triphosphate hydrolases"/>
    <property type="match status" value="1"/>
</dbReference>
<keyword evidence="4" id="KW-1185">Reference proteome</keyword>
<reference evidence="3 4" key="1">
    <citation type="submission" date="2019-11" db="EMBL/GenBank/DDBJ databases">
        <authorList>
            <person name="Dong K."/>
        </authorList>
    </citation>
    <scope>NUCLEOTIDE SEQUENCE [LARGE SCALE GENOMIC DNA]</scope>
    <source>
        <strain evidence="3 4">NBRC 112902</strain>
    </source>
</reference>
<protein>
    <submittedName>
        <fullName evidence="3">Type II secretion system protein E</fullName>
    </submittedName>
</protein>
<dbReference type="EMBL" id="WMIG01000037">
    <property type="protein sequence ID" value="MTH62460.1"/>
    <property type="molecule type" value="Genomic_DNA"/>
</dbReference>
<dbReference type="GO" id="GO:0016887">
    <property type="term" value="F:ATP hydrolysis activity"/>
    <property type="evidence" value="ECO:0007669"/>
    <property type="project" value="InterPro"/>
</dbReference>